<dbReference type="Pfam" id="PF13473">
    <property type="entry name" value="Cupredoxin_1"/>
    <property type="match status" value="1"/>
</dbReference>
<feature type="domain" description="EfeO-type cupredoxin-like" evidence="2">
    <location>
        <begin position="4"/>
        <end position="106"/>
    </location>
</feature>
<dbReference type="RefSeq" id="WP_036192108.1">
    <property type="nucleotide sequence ID" value="NZ_JMQN01000059.1"/>
</dbReference>
<dbReference type="InterPro" id="IPR028096">
    <property type="entry name" value="EfeO_Cupredoxin"/>
</dbReference>
<evidence type="ECO:0000259" key="2">
    <source>
        <dbReference type="Pfam" id="PF13473"/>
    </source>
</evidence>
<accession>A0A081FTT1</accession>
<proteinExistence type="predicted"/>
<evidence type="ECO:0000313" key="4">
    <source>
        <dbReference type="Proteomes" id="UP000028252"/>
    </source>
</evidence>
<feature type="chain" id="PRO_5001757380" description="EfeO-type cupredoxin-like domain-containing protein" evidence="1">
    <location>
        <begin position="20"/>
        <end position="107"/>
    </location>
</feature>
<organism evidence="3 4">
    <name type="scientific">Marinobacterium lacunae</name>
    <dbReference type="NCBI Taxonomy" id="1232683"/>
    <lineage>
        <taxon>Bacteria</taxon>
        <taxon>Pseudomonadati</taxon>
        <taxon>Pseudomonadota</taxon>
        <taxon>Gammaproteobacteria</taxon>
        <taxon>Oceanospirillales</taxon>
        <taxon>Oceanospirillaceae</taxon>
        <taxon>Marinobacterium</taxon>
    </lineage>
</organism>
<sequence length="107" mass="11561">MKNLLIAALFGVISTSVLAGESTFEISIKDHMFSPAELTIPAGERVKLIISNDDASPEEFEGEDFDIEKVIPGNSKGTVFVGPFEPGRYEFVGEFHEATAKGALIVE</sequence>
<keyword evidence="4" id="KW-1185">Reference proteome</keyword>
<dbReference type="PATRIC" id="fig|1232683.4.peg.4018"/>
<dbReference type="OrthoDB" id="5958460at2"/>
<dbReference type="Gene3D" id="2.60.40.420">
    <property type="entry name" value="Cupredoxins - blue copper proteins"/>
    <property type="match status" value="1"/>
</dbReference>
<dbReference type="EMBL" id="JMQN01000059">
    <property type="protein sequence ID" value="KEA61936.1"/>
    <property type="molecule type" value="Genomic_DNA"/>
</dbReference>
<evidence type="ECO:0000313" key="3">
    <source>
        <dbReference type="EMBL" id="KEA61936.1"/>
    </source>
</evidence>
<name>A0A081FTT1_9GAMM</name>
<keyword evidence="1" id="KW-0732">Signal</keyword>
<dbReference type="Proteomes" id="UP000028252">
    <property type="component" value="Unassembled WGS sequence"/>
</dbReference>
<dbReference type="eggNOG" id="COG4633">
    <property type="taxonomic scope" value="Bacteria"/>
</dbReference>
<gene>
    <name evidence="3" type="ORF">ADIMK_4083</name>
</gene>
<protein>
    <recommendedName>
        <fullName evidence="2">EfeO-type cupredoxin-like domain-containing protein</fullName>
    </recommendedName>
</protein>
<dbReference type="InterPro" id="IPR008972">
    <property type="entry name" value="Cupredoxin"/>
</dbReference>
<comment type="caution">
    <text evidence="3">The sequence shown here is derived from an EMBL/GenBank/DDBJ whole genome shotgun (WGS) entry which is preliminary data.</text>
</comment>
<evidence type="ECO:0000256" key="1">
    <source>
        <dbReference type="SAM" id="SignalP"/>
    </source>
</evidence>
<reference evidence="3 4" key="1">
    <citation type="submission" date="2014-04" db="EMBL/GenBank/DDBJ databases">
        <title>Marinobacterium kochiensis sp. nov., isolated from sediment sample collected from Kochi backwaters in Kerala, India.</title>
        <authorList>
            <person name="Singh A."/>
            <person name="Pinnaka A.K."/>
        </authorList>
    </citation>
    <scope>NUCLEOTIDE SEQUENCE [LARGE SCALE GENOMIC DNA]</scope>
    <source>
        <strain evidence="3 4">AK27</strain>
    </source>
</reference>
<dbReference type="SUPFAM" id="SSF49503">
    <property type="entry name" value="Cupredoxins"/>
    <property type="match status" value="1"/>
</dbReference>
<feature type="signal peptide" evidence="1">
    <location>
        <begin position="1"/>
        <end position="19"/>
    </location>
</feature>
<dbReference type="STRING" id="1232683.ADIMK_4083"/>
<dbReference type="AlphaFoldDB" id="A0A081FTT1"/>